<feature type="transmembrane region" description="Helical" evidence="1">
    <location>
        <begin position="44"/>
        <end position="63"/>
    </location>
</feature>
<keyword evidence="1" id="KW-1133">Transmembrane helix</keyword>
<dbReference type="AlphaFoldDB" id="A0A6L5GG14"/>
<evidence type="ECO:0000256" key="1">
    <source>
        <dbReference type="SAM" id="Phobius"/>
    </source>
</evidence>
<organism evidence="2 3">
    <name type="scientific">Glycomyces albidus</name>
    <dbReference type="NCBI Taxonomy" id="2656774"/>
    <lineage>
        <taxon>Bacteria</taxon>
        <taxon>Bacillati</taxon>
        <taxon>Actinomycetota</taxon>
        <taxon>Actinomycetes</taxon>
        <taxon>Glycomycetales</taxon>
        <taxon>Glycomycetaceae</taxon>
        <taxon>Glycomyces</taxon>
    </lineage>
</organism>
<dbReference type="Proteomes" id="UP000477750">
    <property type="component" value="Unassembled WGS sequence"/>
</dbReference>
<feature type="transmembrane region" description="Helical" evidence="1">
    <location>
        <begin position="106"/>
        <end position="124"/>
    </location>
</feature>
<evidence type="ECO:0000313" key="2">
    <source>
        <dbReference type="EMBL" id="MQM28649.1"/>
    </source>
</evidence>
<proteinExistence type="predicted"/>
<gene>
    <name evidence="2" type="ORF">GFD30_24265</name>
</gene>
<keyword evidence="1" id="KW-0812">Transmembrane</keyword>
<keyword evidence="3" id="KW-1185">Reference proteome</keyword>
<comment type="caution">
    <text evidence="2">The sequence shown here is derived from an EMBL/GenBank/DDBJ whole genome shotgun (WGS) entry which is preliminary data.</text>
</comment>
<keyword evidence="1" id="KW-0472">Membrane</keyword>
<feature type="transmembrane region" description="Helical" evidence="1">
    <location>
        <begin position="75"/>
        <end position="94"/>
    </location>
</feature>
<reference evidence="2 3" key="1">
    <citation type="submission" date="2019-10" db="EMBL/GenBank/DDBJ databases">
        <title>Glycomyces albidus sp. nov., a novel actinomycete isolated from rhizosphere soil of wheat (Triticum aestivum L.).</title>
        <authorList>
            <person name="Qian L."/>
        </authorList>
    </citation>
    <scope>NUCLEOTIDE SEQUENCE [LARGE SCALE GENOMIC DNA]</scope>
    <source>
        <strain evidence="2 3">NEAU-7082</strain>
    </source>
</reference>
<name>A0A6L5GG14_9ACTN</name>
<sequence>MQALALVGLIILAAFALFQIALIAGAPWGRFAWGGQHDVLPAKLRAGSAVAIAIYAVFALFLASKAELWPVIGEPLLTIGMWVISIYLFLSSLLNLMSRSKSERALMTPVSLVLAGVFLAVTVTA</sequence>
<dbReference type="RefSeq" id="WP_153027742.1">
    <property type="nucleotide sequence ID" value="NZ_WIAO01000051.1"/>
</dbReference>
<evidence type="ECO:0000313" key="3">
    <source>
        <dbReference type="Proteomes" id="UP000477750"/>
    </source>
</evidence>
<protein>
    <submittedName>
        <fullName evidence="2">Uncharacterized protein</fullName>
    </submittedName>
</protein>
<accession>A0A6L5GG14</accession>
<dbReference type="EMBL" id="WIAO01000051">
    <property type="protein sequence ID" value="MQM28649.1"/>
    <property type="molecule type" value="Genomic_DNA"/>
</dbReference>